<keyword evidence="2" id="KW-1185">Reference proteome</keyword>
<dbReference type="RefSeq" id="WP_339114048.1">
    <property type="nucleotide sequence ID" value="NZ_JAYWLC010000006.1"/>
</dbReference>
<dbReference type="Proteomes" id="UP001438953">
    <property type="component" value="Unassembled WGS sequence"/>
</dbReference>
<proteinExistence type="predicted"/>
<protein>
    <submittedName>
        <fullName evidence="1">Uncharacterized protein</fullName>
    </submittedName>
</protein>
<name>A0ABV1SGB4_9RHOB</name>
<evidence type="ECO:0000313" key="1">
    <source>
        <dbReference type="EMBL" id="MER5171945.1"/>
    </source>
</evidence>
<accession>A0ABV1SGB4</accession>
<organism evidence="1 2">
    <name type="scientific">Thioclava kandeliae</name>
    <dbReference type="NCBI Taxonomy" id="3070818"/>
    <lineage>
        <taxon>Bacteria</taxon>
        <taxon>Pseudomonadati</taxon>
        <taxon>Pseudomonadota</taxon>
        <taxon>Alphaproteobacteria</taxon>
        <taxon>Rhodobacterales</taxon>
        <taxon>Paracoccaceae</taxon>
        <taxon>Thioclava</taxon>
    </lineage>
</organism>
<reference evidence="1 2" key="1">
    <citation type="submission" date="2024-06" db="EMBL/GenBank/DDBJ databases">
        <title>Thioclava kandeliae sp. nov. from a rhizosphere soil sample of Kandelia candel in a mangrove.</title>
        <authorList>
            <person name="Mu T."/>
        </authorList>
    </citation>
    <scope>NUCLEOTIDE SEQUENCE [LARGE SCALE GENOMIC DNA]</scope>
    <source>
        <strain evidence="1 2">CPCC 100088</strain>
    </source>
</reference>
<evidence type="ECO:0000313" key="2">
    <source>
        <dbReference type="Proteomes" id="UP001438953"/>
    </source>
</evidence>
<dbReference type="EMBL" id="JAYWLC010000006">
    <property type="protein sequence ID" value="MER5171945.1"/>
    <property type="molecule type" value="Genomic_DNA"/>
</dbReference>
<gene>
    <name evidence="1" type="ORF">VSX56_09155</name>
</gene>
<sequence>MFGLLIAPLTTMTSRLIGMMLVVAIWLLSRPGGWAVLVVLVLVGVKLLPEPDTHSEVTSPPPVTAPASR</sequence>
<comment type="caution">
    <text evidence="1">The sequence shown here is derived from an EMBL/GenBank/DDBJ whole genome shotgun (WGS) entry which is preliminary data.</text>
</comment>